<proteinExistence type="predicted"/>
<accession>A0A6H5I883</accession>
<dbReference type="Proteomes" id="UP000479190">
    <property type="component" value="Unassembled WGS sequence"/>
</dbReference>
<organism evidence="1 2">
    <name type="scientific">Trichogramma brassicae</name>
    <dbReference type="NCBI Taxonomy" id="86971"/>
    <lineage>
        <taxon>Eukaryota</taxon>
        <taxon>Metazoa</taxon>
        <taxon>Ecdysozoa</taxon>
        <taxon>Arthropoda</taxon>
        <taxon>Hexapoda</taxon>
        <taxon>Insecta</taxon>
        <taxon>Pterygota</taxon>
        <taxon>Neoptera</taxon>
        <taxon>Endopterygota</taxon>
        <taxon>Hymenoptera</taxon>
        <taxon>Apocrita</taxon>
        <taxon>Proctotrupomorpha</taxon>
        <taxon>Chalcidoidea</taxon>
        <taxon>Trichogrammatidae</taxon>
        <taxon>Trichogramma</taxon>
    </lineage>
</organism>
<gene>
    <name evidence="1" type="ORF">TBRA_LOCUS6075</name>
</gene>
<evidence type="ECO:0000313" key="1">
    <source>
        <dbReference type="EMBL" id="CAB0034177.1"/>
    </source>
</evidence>
<dbReference type="EMBL" id="CADCXV010000734">
    <property type="protein sequence ID" value="CAB0034177.1"/>
    <property type="molecule type" value="Genomic_DNA"/>
</dbReference>
<evidence type="ECO:0000313" key="2">
    <source>
        <dbReference type="Proteomes" id="UP000479190"/>
    </source>
</evidence>
<keyword evidence="2" id="KW-1185">Reference proteome</keyword>
<dbReference type="AlphaFoldDB" id="A0A6H5I883"/>
<protein>
    <submittedName>
        <fullName evidence="1">Uncharacterized protein</fullName>
    </submittedName>
</protein>
<name>A0A6H5I883_9HYME</name>
<sequence length="182" mass="20057">MTMSTTRIWLRINRTAVPESRKKRKSQLMSEMTLINEKISGHELLIKKTMSHLQTVGEVSILFAGALAAAARTAPELIHTYAQAHGLGVLSLPEIGSGNSVIIYTRPVQCVYNSARRASSSNPEQYTISMPGAIHSIEPQQGGRCCDHNNRAKQRSSARVKLRRRALCPSRGNEVDYTSPAD</sequence>
<reference evidence="1 2" key="1">
    <citation type="submission" date="2020-02" db="EMBL/GenBank/DDBJ databases">
        <authorList>
            <person name="Ferguson B K."/>
        </authorList>
    </citation>
    <scope>NUCLEOTIDE SEQUENCE [LARGE SCALE GENOMIC DNA]</scope>
</reference>